<proteinExistence type="predicted"/>
<keyword evidence="3" id="KW-1185">Reference proteome</keyword>
<accession>A0AAN8J738</accession>
<name>A0AAN8J738_PATCE</name>
<evidence type="ECO:0000313" key="3">
    <source>
        <dbReference type="Proteomes" id="UP001347796"/>
    </source>
</evidence>
<dbReference type="InterPro" id="IPR058913">
    <property type="entry name" value="Integrase_dom_put"/>
</dbReference>
<dbReference type="AlphaFoldDB" id="A0AAN8J738"/>
<feature type="domain" description="Integrase core" evidence="1">
    <location>
        <begin position="3"/>
        <end position="72"/>
    </location>
</feature>
<dbReference type="PANTHER" id="PTHR46791:SF13">
    <property type="entry name" value="CLR5 DOMAIN-CONTAINING PROTEIN"/>
    <property type="match status" value="1"/>
</dbReference>
<sequence length="74" mass="8891">MTERKSFMYGRSTANQRIEMFWNLVRKQCVQSWMDVLGSLADDGMFDVYFLHKCLVQFCFLRVLQKDHDEMSKT</sequence>
<dbReference type="Pfam" id="PF24764">
    <property type="entry name" value="rva_4"/>
    <property type="match status" value="1"/>
</dbReference>
<evidence type="ECO:0000313" key="2">
    <source>
        <dbReference type="EMBL" id="KAK6171661.1"/>
    </source>
</evidence>
<comment type="caution">
    <text evidence="2">The sequence shown here is derived from an EMBL/GenBank/DDBJ whole genome shotgun (WGS) entry which is preliminary data.</text>
</comment>
<gene>
    <name evidence="2" type="ORF">SNE40_018103</name>
</gene>
<reference evidence="2 3" key="1">
    <citation type="submission" date="2024-01" db="EMBL/GenBank/DDBJ databases">
        <title>The genome of the rayed Mediterranean limpet Patella caerulea (Linnaeus, 1758).</title>
        <authorList>
            <person name="Anh-Thu Weber A."/>
            <person name="Halstead-Nussloch G."/>
        </authorList>
    </citation>
    <scope>NUCLEOTIDE SEQUENCE [LARGE SCALE GENOMIC DNA]</scope>
    <source>
        <strain evidence="2">AATW-2023a</strain>
        <tissue evidence="2">Whole specimen</tissue>
    </source>
</reference>
<protein>
    <recommendedName>
        <fullName evidence="1">Integrase core domain-containing protein</fullName>
    </recommendedName>
</protein>
<organism evidence="2 3">
    <name type="scientific">Patella caerulea</name>
    <name type="common">Rayed Mediterranean limpet</name>
    <dbReference type="NCBI Taxonomy" id="87958"/>
    <lineage>
        <taxon>Eukaryota</taxon>
        <taxon>Metazoa</taxon>
        <taxon>Spiralia</taxon>
        <taxon>Lophotrochozoa</taxon>
        <taxon>Mollusca</taxon>
        <taxon>Gastropoda</taxon>
        <taxon>Patellogastropoda</taxon>
        <taxon>Patelloidea</taxon>
        <taxon>Patellidae</taxon>
        <taxon>Patella</taxon>
    </lineage>
</organism>
<dbReference type="PANTHER" id="PTHR46791">
    <property type="entry name" value="EXPRESSED PROTEIN"/>
    <property type="match status" value="1"/>
</dbReference>
<dbReference type="EMBL" id="JAZGQO010000013">
    <property type="protein sequence ID" value="KAK6171661.1"/>
    <property type="molecule type" value="Genomic_DNA"/>
</dbReference>
<evidence type="ECO:0000259" key="1">
    <source>
        <dbReference type="Pfam" id="PF24764"/>
    </source>
</evidence>
<dbReference type="Proteomes" id="UP001347796">
    <property type="component" value="Unassembled WGS sequence"/>
</dbReference>